<feature type="coiled-coil region" evidence="1">
    <location>
        <begin position="27"/>
        <end position="68"/>
    </location>
</feature>
<evidence type="ECO:0000313" key="2">
    <source>
        <dbReference type="EMBL" id="KAK4545319.1"/>
    </source>
</evidence>
<dbReference type="AlphaFoldDB" id="A0AAV9JJK6"/>
<proteinExistence type="predicted"/>
<comment type="caution">
    <text evidence="2">The sequence shown here is derived from an EMBL/GenBank/DDBJ whole genome shotgun (WGS) entry which is preliminary data.</text>
</comment>
<dbReference type="EMBL" id="JAVFHQ010000020">
    <property type="protein sequence ID" value="KAK4545319.1"/>
    <property type="molecule type" value="Genomic_DNA"/>
</dbReference>
<keyword evidence="1" id="KW-0175">Coiled coil</keyword>
<keyword evidence="3" id="KW-1185">Reference proteome</keyword>
<sequence length="219" mass="24823">MSTPDSASTDILHPPIPKQLTTVVEELTNMYNENLQLKSKLEAYERQLASKQRASKQLRQEISVLKKKDIGFTAENARLYAIISDRHGQQVRDTEEIRDLRLDLEHEKEDAAEVHMTLNEVRENLENTEDLMEVVAKEKEHLEWQKGDLEWQKGDLEYAFQNVMRAANSVLAHPTIQAMSVQSCGELGAELAELRKVVGEEEVAAGGLEHDTDDIKMGS</sequence>
<accession>A0AAV9JJK6</accession>
<evidence type="ECO:0000256" key="1">
    <source>
        <dbReference type="SAM" id="Coils"/>
    </source>
</evidence>
<reference evidence="2 3" key="1">
    <citation type="submission" date="2021-11" db="EMBL/GenBank/DDBJ databases">
        <title>Black yeast isolated from Biological Soil Crust.</title>
        <authorList>
            <person name="Kurbessoian T."/>
        </authorList>
    </citation>
    <scope>NUCLEOTIDE SEQUENCE [LARGE SCALE GENOMIC DNA]</scope>
    <source>
        <strain evidence="2 3">CCFEE 5522</strain>
    </source>
</reference>
<gene>
    <name evidence="2" type="ORF">LTR36_003499</name>
</gene>
<feature type="coiled-coil region" evidence="1">
    <location>
        <begin position="108"/>
        <end position="145"/>
    </location>
</feature>
<protein>
    <submittedName>
        <fullName evidence="2">Uncharacterized protein</fullName>
    </submittedName>
</protein>
<name>A0AAV9JJK6_9PEZI</name>
<evidence type="ECO:0000313" key="3">
    <source>
        <dbReference type="Proteomes" id="UP001324427"/>
    </source>
</evidence>
<dbReference type="Proteomes" id="UP001324427">
    <property type="component" value="Unassembled WGS sequence"/>
</dbReference>
<organism evidence="2 3">
    <name type="scientific">Oleoguttula mirabilis</name>
    <dbReference type="NCBI Taxonomy" id="1507867"/>
    <lineage>
        <taxon>Eukaryota</taxon>
        <taxon>Fungi</taxon>
        <taxon>Dikarya</taxon>
        <taxon>Ascomycota</taxon>
        <taxon>Pezizomycotina</taxon>
        <taxon>Dothideomycetes</taxon>
        <taxon>Dothideomycetidae</taxon>
        <taxon>Mycosphaerellales</taxon>
        <taxon>Teratosphaeriaceae</taxon>
        <taxon>Oleoguttula</taxon>
    </lineage>
</organism>